<name>A0A2W2BLU6_9HYPH</name>
<evidence type="ECO:0000313" key="4">
    <source>
        <dbReference type="Proteomes" id="UP000248795"/>
    </source>
</evidence>
<proteinExistence type="inferred from homology"/>
<comment type="similarity">
    <text evidence="1">Belongs to the metallophosphoesterase superfamily. YfcE family.</text>
</comment>
<comment type="caution">
    <text evidence="3">The sequence shown here is derived from an EMBL/GenBank/DDBJ whole genome shotgun (WGS) entry which is preliminary data.</text>
</comment>
<evidence type="ECO:0000313" key="3">
    <source>
        <dbReference type="EMBL" id="PZF77189.1"/>
    </source>
</evidence>
<protein>
    <submittedName>
        <fullName evidence="3">Metallophosphoesterase</fullName>
    </submittedName>
</protein>
<dbReference type="PANTHER" id="PTHR42850:SF2">
    <property type="entry name" value="BLL5683 PROTEIN"/>
    <property type="match status" value="1"/>
</dbReference>
<dbReference type="CDD" id="cd00838">
    <property type="entry name" value="MPP_superfamily"/>
    <property type="match status" value="1"/>
</dbReference>
<dbReference type="RefSeq" id="WP_111197458.1">
    <property type="nucleotide sequence ID" value="NZ_QKVK01000003.1"/>
</dbReference>
<dbReference type="InterPro" id="IPR050126">
    <property type="entry name" value="Ap4A_hydrolase"/>
</dbReference>
<dbReference type="Proteomes" id="UP000248795">
    <property type="component" value="Unassembled WGS sequence"/>
</dbReference>
<evidence type="ECO:0000259" key="2">
    <source>
        <dbReference type="Pfam" id="PF12850"/>
    </source>
</evidence>
<dbReference type="InterPro" id="IPR024654">
    <property type="entry name" value="Calcineurin-like_PHP_lpxH"/>
</dbReference>
<dbReference type="SUPFAM" id="SSF56300">
    <property type="entry name" value="Metallo-dependent phosphatases"/>
    <property type="match status" value="1"/>
</dbReference>
<organism evidence="3 4">
    <name type="scientific">Aestuariivirga litoralis</name>
    <dbReference type="NCBI Taxonomy" id="2650924"/>
    <lineage>
        <taxon>Bacteria</taxon>
        <taxon>Pseudomonadati</taxon>
        <taxon>Pseudomonadota</taxon>
        <taxon>Alphaproteobacteria</taxon>
        <taxon>Hyphomicrobiales</taxon>
        <taxon>Aestuariivirgaceae</taxon>
        <taxon>Aestuariivirga</taxon>
    </lineage>
</organism>
<keyword evidence="4" id="KW-1185">Reference proteome</keyword>
<evidence type="ECO:0000256" key="1">
    <source>
        <dbReference type="ARBA" id="ARBA00008950"/>
    </source>
</evidence>
<reference evidence="4" key="1">
    <citation type="submission" date="2018-06" db="EMBL/GenBank/DDBJ databases">
        <title>Aestuariibacter litoralis strain KCTC 52945T.</title>
        <authorList>
            <person name="Li X."/>
            <person name="Salam N."/>
            <person name="Li J.-L."/>
            <person name="Chen Y.-M."/>
            <person name="Yang Z.-W."/>
            <person name="Zhang L.-Y."/>
            <person name="Han M.-X."/>
            <person name="Xiao M."/>
            <person name="Li W.-J."/>
        </authorList>
    </citation>
    <scope>NUCLEOTIDE SEQUENCE [LARGE SCALE GENOMIC DNA]</scope>
    <source>
        <strain evidence="4">KCTC 52945</strain>
    </source>
</reference>
<dbReference type="PIRSF" id="PIRSF000883">
    <property type="entry name" value="Pesterase_MJ0912"/>
    <property type="match status" value="1"/>
</dbReference>
<sequence>MLLGIISDLHANELALEASLAALQRLGVDRLVILGDVVGYGPDPEVVTQRIAALAGQGAICLMGNHDSAAVGARSAMNDMAAAAIAWTRPRLSEASRQFLAGLPMTATLEDMLFVHADASNPEAWNYVVDAAAAMQSLTAVRAQVTFVGHVHRPQVYCLTATAKVIAHTPVTNTAVPLSPQRQWLAVAGAVGQPRDGNPAASFMTYETAARELTFHRATYDYDTTARRIRDAGLPERLAERLVNGT</sequence>
<dbReference type="Gene3D" id="3.60.21.10">
    <property type="match status" value="1"/>
</dbReference>
<dbReference type="Pfam" id="PF12850">
    <property type="entry name" value="Metallophos_2"/>
    <property type="match status" value="1"/>
</dbReference>
<dbReference type="InterPro" id="IPR011152">
    <property type="entry name" value="Pesterase_MJ0912"/>
</dbReference>
<dbReference type="InterPro" id="IPR029052">
    <property type="entry name" value="Metallo-depent_PP-like"/>
</dbReference>
<gene>
    <name evidence="3" type="ORF">DK847_07615</name>
</gene>
<accession>A0A2W2BLU6</accession>
<dbReference type="EMBL" id="QKVK01000003">
    <property type="protein sequence ID" value="PZF77189.1"/>
    <property type="molecule type" value="Genomic_DNA"/>
</dbReference>
<dbReference type="GO" id="GO:0016791">
    <property type="term" value="F:phosphatase activity"/>
    <property type="evidence" value="ECO:0007669"/>
    <property type="project" value="TreeGrafter"/>
</dbReference>
<dbReference type="GO" id="GO:0005737">
    <property type="term" value="C:cytoplasm"/>
    <property type="evidence" value="ECO:0007669"/>
    <property type="project" value="TreeGrafter"/>
</dbReference>
<feature type="domain" description="Calcineurin-like phosphoesterase" evidence="2">
    <location>
        <begin position="1"/>
        <end position="208"/>
    </location>
</feature>
<dbReference type="PANTHER" id="PTHR42850">
    <property type="entry name" value="METALLOPHOSPHOESTERASE"/>
    <property type="match status" value="1"/>
</dbReference>
<dbReference type="AlphaFoldDB" id="A0A2W2BLU6"/>